<protein>
    <submittedName>
        <fullName evidence="7">Transposase</fullName>
    </submittedName>
</protein>
<comment type="similarity">
    <text evidence="1">Belongs to the transposase 7 family.</text>
</comment>
<organism evidence="7 8">
    <name type="scientific">Cupriavidus taiwanensis</name>
    <dbReference type="NCBI Taxonomy" id="164546"/>
    <lineage>
        <taxon>Bacteria</taxon>
        <taxon>Pseudomonadati</taxon>
        <taxon>Pseudomonadota</taxon>
        <taxon>Betaproteobacteria</taxon>
        <taxon>Burkholderiales</taxon>
        <taxon>Burkholderiaceae</taxon>
        <taxon>Cupriavidus</taxon>
    </lineage>
</organism>
<dbReference type="InterPro" id="IPR002513">
    <property type="entry name" value="Tn3_Tnp_DDE_dom"/>
</dbReference>
<gene>
    <name evidence="7" type="ORF">CBM2634_U140010</name>
</gene>
<dbReference type="Pfam" id="PF13700">
    <property type="entry name" value="DUF4158"/>
    <property type="match status" value="1"/>
</dbReference>
<name>A0A375JEI2_9BURK</name>
<reference evidence="7 8" key="1">
    <citation type="submission" date="2018-01" db="EMBL/GenBank/DDBJ databases">
        <authorList>
            <person name="Gaut B.S."/>
            <person name="Morton B.R."/>
            <person name="Clegg M.T."/>
            <person name="Duvall M.R."/>
        </authorList>
    </citation>
    <scope>NUCLEOTIDE SEQUENCE [LARGE SCALE GENOMIC DNA]</scope>
    <source>
        <strain evidence="7">Cupriavidus taiwanensis cmp 52</strain>
    </source>
</reference>
<dbReference type="RefSeq" id="WP_116386324.1">
    <property type="nucleotide sequence ID" value="NZ_OVTA01000077.1"/>
</dbReference>
<evidence type="ECO:0000259" key="6">
    <source>
        <dbReference type="Pfam" id="PF13700"/>
    </source>
</evidence>
<evidence type="ECO:0000256" key="1">
    <source>
        <dbReference type="ARBA" id="ARBA00009402"/>
    </source>
</evidence>
<evidence type="ECO:0000313" key="7">
    <source>
        <dbReference type="EMBL" id="SPS02530.1"/>
    </source>
</evidence>
<dbReference type="Proteomes" id="UP000256805">
    <property type="component" value="Unassembled WGS sequence"/>
</dbReference>
<proteinExistence type="inferred from homology"/>
<dbReference type="InterPro" id="IPR047653">
    <property type="entry name" value="Tn3-like_transpos"/>
</dbReference>
<evidence type="ECO:0000256" key="3">
    <source>
        <dbReference type="ARBA" id="ARBA00023125"/>
    </source>
</evidence>
<keyword evidence="2" id="KW-0815">Transposition</keyword>
<sequence>MPGLGFRYVGSDRLPIRMSEFDVERYFALTDSDVAALNERFRHDRRAGAAIQLVFLRASGHSLGQVSTLPRQLLHYIGQRLGLPTPTIASLRTLYRRYKTLYDHLIWACGYLGLKSIRPDQWADLEAWMRHDAEESLTLDELLQHANYWLYERRILIPADRTLRDLGRSVWAEIERNTLALIKGTVPETQLRRADAALLSQHDTAGMTVLDWLKTPPARHSVTTLTETQEKIRFLKEIGAHTWTLDTVPIDKQRAWGQRIQARRPVKTRELKGSTRALELVFFLRVTLLELPDSLLYQIGRRVSDLVRHAYNKTTTKQARSAVEYRQQLIAIKALVCDNTRPAEVRLAEIGTLLGELPEEPRASHAASVGETLADDHRRIRSLLSPLCELELSGRDTEPSLQQLKLIARLHDSGATELPIDHGVPISAKWRALVDCDDRKRALRALEAAAITSLRKDLRRGSVWINHSLSFRERDQMLIPPSDWESERGRHLSLLGLPATAEPFLERLTENLKAGLAALEEAREAGRVTIGRDGALHLSAFDALPTDGIPRRTRDLLFKAIGPAQFADLMMEVDVHTGFSEVLLARKARDANELVSLYGALMAHGTEIDAKGVAAMIQQVDAAAISNTMRVLEMSGRLSRANARLVEFQRTHPITELWGTGQRASSDSMSLDTSPHLFYARVDPRRRTHAVGIYTHVLDQHGIVYNQPIVLNERQAGVAIEGAVRHSDTREDGGLLALAVDSHGYTNVGMAVSKLLGFDLCPRLRNLSERKLYLPRGMEVAKDLAPVVDHGISLKPIGDGWDGLLRLVASIKSGRVSAVVALQRFGSAAQGDPIYRAAEQLGKLLRTLFLCDYFSNVEFRRELHALLNRGESVHELQRTIYTGKVAPERGRRRDEIIAMSGSLTLLTNLVIAWNTQRMQATVDAWRGKGQRVEDDWLRRMGPAHSAHVNFRGTLRFPLEQYQDMLLEAAPWQRAAGS</sequence>
<dbReference type="GO" id="GO:0006313">
    <property type="term" value="P:DNA transposition"/>
    <property type="evidence" value="ECO:0007669"/>
    <property type="project" value="InterPro"/>
</dbReference>
<dbReference type="Pfam" id="PF01526">
    <property type="entry name" value="DDE_Tnp_Tn3"/>
    <property type="match status" value="1"/>
</dbReference>
<evidence type="ECO:0000256" key="2">
    <source>
        <dbReference type="ARBA" id="ARBA00022578"/>
    </source>
</evidence>
<dbReference type="GO" id="GO:0004803">
    <property type="term" value="F:transposase activity"/>
    <property type="evidence" value="ECO:0007669"/>
    <property type="project" value="InterPro"/>
</dbReference>
<accession>A0A375JEI2</accession>
<dbReference type="NCBIfam" id="NF033527">
    <property type="entry name" value="transpos_Tn3"/>
    <property type="match status" value="1"/>
</dbReference>
<keyword evidence="4" id="KW-0233">DNA recombination</keyword>
<keyword evidence="3" id="KW-0238">DNA-binding</keyword>
<dbReference type="InterPro" id="IPR025296">
    <property type="entry name" value="DUF4158"/>
</dbReference>
<dbReference type="AlphaFoldDB" id="A0A375JEI2"/>
<evidence type="ECO:0000313" key="8">
    <source>
        <dbReference type="Proteomes" id="UP000256805"/>
    </source>
</evidence>
<evidence type="ECO:0000256" key="4">
    <source>
        <dbReference type="ARBA" id="ARBA00023172"/>
    </source>
</evidence>
<evidence type="ECO:0000259" key="5">
    <source>
        <dbReference type="Pfam" id="PF01526"/>
    </source>
</evidence>
<dbReference type="GO" id="GO:0003677">
    <property type="term" value="F:DNA binding"/>
    <property type="evidence" value="ECO:0007669"/>
    <property type="project" value="UniProtKB-KW"/>
</dbReference>
<feature type="domain" description="Tn3 transposase DDE" evidence="5">
    <location>
        <begin position="568"/>
        <end position="953"/>
    </location>
</feature>
<feature type="domain" description="DUF4158" evidence="6">
    <location>
        <begin position="15"/>
        <end position="167"/>
    </location>
</feature>
<dbReference type="EMBL" id="OVTA01000077">
    <property type="protein sequence ID" value="SPS02530.1"/>
    <property type="molecule type" value="Genomic_DNA"/>
</dbReference>